<gene>
    <name evidence="2" type="ORF">M1843_20305</name>
</gene>
<feature type="domain" description="Serine aminopeptidase S33" evidence="1">
    <location>
        <begin position="55"/>
        <end position="303"/>
    </location>
</feature>
<dbReference type="Gene3D" id="3.40.50.1820">
    <property type="entry name" value="alpha/beta hydrolase"/>
    <property type="match status" value="1"/>
</dbReference>
<dbReference type="Proteomes" id="UP001651050">
    <property type="component" value="Unassembled WGS sequence"/>
</dbReference>
<evidence type="ECO:0000313" key="3">
    <source>
        <dbReference type="Proteomes" id="UP001651050"/>
    </source>
</evidence>
<dbReference type="PANTHER" id="PTHR11614">
    <property type="entry name" value="PHOSPHOLIPASE-RELATED"/>
    <property type="match status" value="1"/>
</dbReference>
<dbReference type="Pfam" id="PF12146">
    <property type="entry name" value="Hydrolase_4"/>
    <property type="match status" value="1"/>
</dbReference>
<name>A0ABT0J9B7_9MICO</name>
<protein>
    <submittedName>
        <fullName evidence="2">Alpha/beta hydrolase</fullName>
    </submittedName>
</protein>
<evidence type="ECO:0000313" key="2">
    <source>
        <dbReference type="EMBL" id="MCK9796091.1"/>
    </source>
</evidence>
<comment type="caution">
    <text evidence="2">The sequence shown here is derived from an EMBL/GenBank/DDBJ whole genome shotgun (WGS) entry which is preliminary data.</text>
</comment>
<sequence length="325" mass="34647">MPDPQAAPRPGAGAWREDVLGPDFQARTLPLPGGAEAVLVRHVPSTPGDTGSPAARTAVLYVHGFADYFFHPHLATAVAARGLAFYSVDLRGHGRAWDAHVSAGGDPNQVRDVAVYAQDLDAAAAAVRSAGHERLVVLGHSTGGLVAPLWASARPGRADALVLNSPWVQLNKPGPVRAAATALVEVLGVLAPRAIVNHLDDGYARALHRAQGGEWEFDPAWKPDEPFAVRAAWLRSVLRSQRRLARGLRLDVPVLVLTSDRSTADQHLTTDTVLDVAHMRERAPRLGGDVTVRTITGGAHDLALSPRPARDAYLTAVLDWIEALP</sequence>
<dbReference type="EMBL" id="JALQCY010000009">
    <property type="protein sequence ID" value="MCK9796091.1"/>
    <property type="molecule type" value="Genomic_DNA"/>
</dbReference>
<keyword evidence="3" id="KW-1185">Reference proteome</keyword>
<reference evidence="2 3" key="1">
    <citation type="submission" date="2022-02" db="EMBL/GenBank/DDBJ databases">
        <title>The car tank lid bacteriome: a reservoir of bacteria with potential in bioremediation of fuel.</title>
        <authorList>
            <person name="Vidal-Verdu A."/>
            <person name="Gomez-Martinez D."/>
            <person name="Latorre-Perez A."/>
            <person name="Pereto J."/>
            <person name="Porcar M."/>
        </authorList>
    </citation>
    <scope>NUCLEOTIDE SEQUENCE [LARGE SCALE GENOMIC DNA]</scope>
    <source>
        <strain evidence="2 3">4D.3</strain>
    </source>
</reference>
<dbReference type="RefSeq" id="WP_416345948.1">
    <property type="nucleotide sequence ID" value="NZ_JALQCY010000009.1"/>
</dbReference>
<dbReference type="SUPFAM" id="SSF53474">
    <property type="entry name" value="alpha/beta-Hydrolases"/>
    <property type="match status" value="1"/>
</dbReference>
<evidence type="ECO:0000259" key="1">
    <source>
        <dbReference type="Pfam" id="PF12146"/>
    </source>
</evidence>
<proteinExistence type="predicted"/>
<dbReference type="GO" id="GO:0016787">
    <property type="term" value="F:hydrolase activity"/>
    <property type="evidence" value="ECO:0007669"/>
    <property type="project" value="UniProtKB-KW"/>
</dbReference>
<organism evidence="2 3">
    <name type="scientific">Isoptericola peretonis</name>
    <dbReference type="NCBI Taxonomy" id="2918523"/>
    <lineage>
        <taxon>Bacteria</taxon>
        <taxon>Bacillati</taxon>
        <taxon>Actinomycetota</taxon>
        <taxon>Actinomycetes</taxon>
        <taxon>Micrococcales</taxon>
        <taxon>Promicromonosporaceae</taxon>
        <taxon>Isoptericola</taxon>
    </lineage>
</organism>
<dbReference type="InterPro" id="IPR022742">
    <property type="entry name" value="Hydrolase_4"/>
</dbReference>
<accession>A0ABT0J9B7</accession>
<dbReference type="InterPro" id="IPR051044">
    <property type="entry name" value="MAG_DAG_Lipase"/>
</dbReference>
<keyword evidence="2" id="KW-0378">Hydrolase</keyword>
<dbReference type="InterPro" id="IPR029058">
    <property type="entry name" value="AB_hydrolase_fold"/>
</dbReference>